<dbReference type="GO" id="GO:0005829">
    <property type="term" value="C:cytosol"/>
    <property type="evidence" value="ECO:0007669"/>
    <property type="project" value="TreeGrafter"/>
</dbReference>
<dbReference type="GO" id="GO:0016887">
    <property type="term" value="F:ATP hydrolysis activity"/>
    <property type="evidence" value="ECO:0007669"/>
    <property type="project" value="TreeGrafter"/>
</dbReference>
<dbReference type="Proteomes" id="UP000008811">
    <property type="component" value="Chromosome"/>
</dbReference>
<dbReference type="PIRSF" id="PIRSF005647">
    <property type="entry name" value="CooC"/>
    <property type="match status" value="1"/>
</dbReference>
<evidence type="ECO:0000256" key="2">
    <source>
        <dbReference type="ARBA" id="ARBA00022840"/>
    </source>
</evidence>
<dbReference type="InterPro" id="IPR014433">
    <property type="entry name" value="CooC"/>
</dbReference>
<name>B3QNV2_CHLP8</name>
<gene>
    <name evidence="4" type="ordered locus">Cpar_1199</name>
</gene>
<evidence type="ECO:0000313" key="5">
    <source>
        <dbReference type="Proteomes" id="UP000008811"/>
    </source>
</evidence>
<dbReference type="Gene3D" id="3.40.50.300">
    <property type="entry name" value="P-loop containing nucleotide triphosphate hydrolases"/>
    <property type="match status" value="1"/>
</dbReference>
<dbReference type="PANTHER" id="PTHR43384">
    <property type="entry name" value="SEPTUM SITE-DETERMINING PROTEIN MIND HOMOLOG, CHLOROPLASTIC-RELATED"/>
    <property type="match status" value="1"/>
</dbReference>
<evidence type="ECO:0000256" key="1">
    <source>
        <dbReference type="ARBA" id="ARBA00022741"/>
    </source>
</evidence>
<dbReference type="InterPro" id="IPR002586">
    <property type="entry name" value="CobQ/CobB/MinD/ParA_Nub-bd_dom"/>
</dbReference>
<evidence type="ECO:0000259" key="3">
    <source>
        <dbReference type="Pfam" id="PF01656"/>
    </source>
</evidence>
<dbReference type="GO" id="GO:0009898">
    <property type="term" value="C:cytoplasmic side of plasma membrane"/>
    <property type="evidence" value="ECO:0007669"/>
    <property type="project" value="TreeGrafter"/>
</dbReference>
<dbReference type="SUPFAM" id="SSF52540">
    <property type="entry name" value="P-loop containing nucleoside triphosphate hydrolases"/>
    <property type="match status" value="1"/>
</dbReference>
<dbReference type="PANTHER" id="PTHR43384:SF6">
    <property type="entry name" value="SEPTUM SITE-DETERMINING PROTEIN MIND HOMOLOG, CHLOROPLASTIC"/>
    <property type="match status" value="1"/>
</dbReference>
<feature type="domain" description="CobQ/CobB/MinD/ParA nucleotide binding" evidence="3">
    <location>
        <begin position="7"/>
        <end position="234"/>
    </location>
</feature>
<dbReference type="KEGG" id="cpc:Cpar_1199"/>
<dbReference type="EMBL" id="CP001099">
    <property type="protein sequence ID" value="ACF11605.1"/>
    <property type="molecule type" value="Genomic_DNA"/>
</dbReference>
<organism evidence="4 5">
    <name type="scientific">Chlorobaculum parvum (strain DSM 263 / NCIMB 8327)</name>
    <name type="common">Chlorobium vibrioforme subsp. thiosulfatophilum</name>
    <dbReference type="NCBI Taxonomy" id="517417"/>
    <lineage>
        <taxon>Bacteria</taxon>
        <taxon>Pseudomonadati</taxon>
        <taxon>Chlorobiota</taxon>
        <taxon>Chlorobiia</taxon>
        <taxon>Chlorobiales</taxon>
        <taxon>Chlorobiaceae</taxon>
        <taxon>Chlorobaculum</taxon>
    </lineage>
</organism>
<proteinExistence type="predicted"/>
<dbReference type="eggNOG" id="COG3640">
    <property type="taxonomic scope" value="Bacteria"/>
</dbReference>
<dbReference type="GO" id="GO:0051782">
    <property type="term" value="P:negative regulation of cell division"/>
    <property type="evidence" value="ECO:0007669"/>
    <property type="project" value="TreeGrafter"/>
</dbReference>
<dbReference type="InterPro" id="IPR050625">
    <property type="entry name" value="ParA/MinD_ATPase"/>
</dbReference>
<evidence type="ECO:0000313" key="4">
    <source>
        <dbReference type="EMBL" id="ACF11605.1"/>
    </source>
</evidence>
<dbReference type="InterPro" id="IPR027417">
    <property type="entry name" value="P-loop_NTPase"/>
</dbReference>
<dbReference type="HOGENOM" id="CLU_082962_0_0_10"/>
<dbReference type="STRING" id="517417.Cpar_1199"/>
<reference evidence="4" key="1">
    <citation type="submission" date="2008-06" db="EMBL/GenBank/DDBJ databases">
        <title>Complete sequence of Chlorobaculum parvum NCIB 8327.</title>
        <authorList>
            <consortium name="US DOE Joint Genome Institute"/>
            <person name="Lucas S."/>
            <person name="Copeland A."/>
            <person name="Lapidus A."/>
            <person name="Glavina del Rio T."/>
            <person name="Dalin E."/>
            <person name="Tice H."/>
            <person name="Bruce D."/>
            <person name="Goodwin L."/>
            <person name="Pitluck S."/>
            <person name="Schmutz J."/>
            <person name="Larimer F."/>
            <person name="Land M."/>
            <person name="Hauser L."/>
            <person name="Kyrpides N."/>
            <person name="Mikhailova N."/>
            <person name="Zhao F."/>
            <person name="Li T."/>
            <person name="Liu Z."/>
            <person name="Overmann J."/>
            <person name="Bryant D.A."/>
            <person name="Richardson P."/>
        </authorList>
    </citation>
    <scope>NUCLEOTIDE SEQUENCE [LARGE SCALE GENOMIC DNA]</scope>
    <source>
        <strain evidence="4">NCIB 8327</strain>
    </source>
</reference>
<protein>
    <submittedName>
        <fullName evidence="4">Cobyrinic acid ac-diamide synthase</fullName>
    </submittedName>
</protein>
<dbReference type="AlphaFoldDB" id="B3QNV2"/>
<dbReference type="Pfam" id="PF01656">
    <property type="entry name" value="CbiA"/>
    <property type="match status" value="1"/>
</dbReference>
<keyword evidence="2" id="KW-0067">ATP-binding</keyword>
<keyword evidence="1" id="KW-0547">Nucleotide-binding</keyword>
<sequence>MEVQVKIAISGKGGVGKTTISSMIVRELASRGRKVLAIDADPNAGLADALGYDSERMGAIVPLVERKALIEERTGAKPGESGGYFVLNPKVDDFVSRYSVDVNGVPTIVMGALKEALSGCYCSENALLRSFLRHLMVERDEWVVLDMEAGFEHMTRGTAQSVDLLLVVVEPGERSISTARKLIELAEHTGIPETRLVLNKLHGEEQALAVAGKLGAERVIERMPFDMEAVSADLSGAMPYEACPELVAKIRSLVDRLESLTEREKIF</sequence>
<dbReference type="GO" id="GO:0005524">
    <property type="term" value="F:ATP binding"/>
    <property type="evidence" value="ECO:0007669"/>
    <property type="project" value="UniProtKB-KW"/>
</dbReference>
<accession>B3QNV2</accession>
<keyword evidence="5" id="KW-1185">Reference proteome</keyword>